<dbReference type="Proteomes" id="UP000199150">
    <property type="component" value="Unassembled WGS sequence"/>
</dbReference>
<name>A0A1G4RDH7_9CAUL</name>
<protein>
    <submittedName>
        <fullName evidence="2">Uncharacterized protein</fullName>
    </submittedName>
</protein>
<dbReference type="RefSeq" id="WP_090646691.1">
    <property type="nucleotide sequence ID" value="NZ_CBCRYE010000004.1"/>
</dbReference>
<proteinExistence type="predicted"/>
<reference evidence="3" key="1">
    <citation type="submission" date="2016-10" db="EMBL/GenBank/DDBJ databases">
        <authorList>
            <person name="Varghese N."/>
            <person name="Submissions S."/>
        </authorList>
    </citation>
    <scope>NUCLEOTIDE SEQUENCE [LARGE SCALE GENOMIC DNA]</scope>
    <source>
        <strain evidence="3">CGMCC 1.3431</strain>
    </source>
</reference>
<keyword evidence="1" id="KW-0472">Membrane</keyword>
<dbReference type="STRING" id="260084.SAMN02927928_1814"/>
<keyword evidence="3" id="KW-1185">Reference proteome</keyword>
<keyword evidence="1" id="KW-1133">Transmembrane helix</keyword>
<feature type="transmembrane region" description="Helical" evidence="1">
    <location>
        <begin position="6"/>
        <end position="25"/>
    </location>
</feature>
<dbReference type="AlphaFoldDB" id="A0A1G4RDH7"/>
<dbReference type="OrthoDB" id="10013776at2"/>
<gene>
    <name evidence="2" type="ORF">SAMN02927928_1814</name>
</gene>
<evidence type="ECO:0000256" key="1">
    <source>
        <dbReference type="SAM" id="Phobius"/>
    </source>
</evidence>
<sequence>MDSKTLIAGGSVFAVIFAGVLFLPFDQLLKPAPPTYEIGPLTGRVESTFHKVPTDDRPQAVKDAEQIDSEVKNTEVYAKIEGRPVRPEAEVRAAVDDAPKLQTYVGYATLSKMSGPMAGLNDIDTTDMKIACFSIRQPAFGTAADSDTSLSSIHQMFLYDAARFIPLEAPALYTWVYSGCAEAVRSSPTISMTQYKITLRDLLPATPQYDTQRQQIIQSLNSKPKKAGA</sequence>
<organism evidence="2 3">
    <name type="scientific">Asticcacaulis taihuensis</name>
    <dbReference type="NCBI Taxonomy" id="260084"/>
    <lineage>
        <taxon>Bacteria</taxon>
        <taxon>Pseudomonadati</taxon>
        <taxon>Pseudomonadota</taxon>
        <taxon>Alphaproteobacteria</taxon>
        <taxon>Caulobacterales</taxon>
        <taxon>Caulobacteraceae</taxon>
        <taxon>Asticcacaulis</taxon>
    </lineage>
</organism>
<dbReference type="EMBL" id="FMTS01000002">
    <property type="protein sequence ID" value="SCW54962.1"/>
    <property type="molecule type" value="Genomic_DNA"/>
</dbReference>
<evidence type="ECO:0000313" key="3">
    <source>
        <dbReference type="Proteomes" id="UP000199150"/>
    </source>
</evidence>
<accession>A0A1G4RDH7</accession>
<evidence type="ECO:0000313" key="2">
    <source>
        <dbReference type="EMBL" id="SCW54962.1"/>
    </source>
</evidence>
<keyword evidence="1" id="KW-0812">Transmembrane</keyword>